<keyword evidence="1" id="KW-0472">Membrane</keyword>
<feature type="transmembrane region" description="Helical" evidence="1">
    <location>
        <begin position="95"/>
        <end position="117"/>
    </location>
</feature>
<dbReference type="EMBL" id="LK032868">
    <property type="protein sequence ID" value="CDY49917.1"/>
    <property type="molecule type" value="Genomic_DNA"/>
</dbReference>
<dbReference type="PaxDb" id="3708-A0A078IJ06"/>
<keyword evidence="1" id="KW-0812">Transmembrane</keyword>
<dbReference type="PANTHER" id="PTHR34368">
    <property type="entry name" value="OS01G0962200 PROTEIN"/>
    <property type="match status" value="1"/>
</dbReference>
<keyword evidence="3" id="KW-1185">Reference proteome</keyword>
<evidence type="ECO:0000313" key="3">
    <source>
        <dbReference type="Proteomes" id="UP000028999"/>
    </source>
</evidence>
<evidence type="ECO:0000313" key="2">
    <source>
        <dbReference type="EMBL" id="CDY49917.1"/>
    </source>
</evidence>
<dbReference type="Proteomes" id="UP000028999">
    <property type="component" value="Unassembled WGS sequence"/>
</dbReference>
<dbReference type="PANTHER" id="PTHR34368:SF2">
    <property type="entry name" value="ALKALINE PHYTOCERAMIDASE (APHC)"/>
    <property type="match status" value="1"/>
</dbReference>
<dbReference type="AlphaFoldDB" id="A0A078IJ06"/>
<protein>
    <submittedName>
        <fullName evidence="2">BnaC03g66010D protein</fullName>
    </submittedName>
</protein>
<gene>
    <name evidence="2" type="primary">BnaC03g66010D</name>
    <name evidence="2" type="ORF">GSBRNA2T00094077001</name>
</gene>
<evidence type="ECO:0000256" key="1">
    <source>
        <dbReference type="SAM" id="Phobius"/>
    </source>
</evidence>
<feature type="transmembrane region" description="Helical" evidence="1">
    <location>
        <begin position="20"/>
        <end position="42"/>
    </location>
</feature>
<feature type="transmembrane region" description="Helical" evidence="1">
    <location>
        <begin position="138"/>
        <end position="166"/>
    </location>
</feature>
<feature type="transmembrane region" description="Helical" evidence="1">
    <location>
        <begin position="49"/>
        <end position="75"/>
    </location>
</feature>
<keyword evidence="1" id="KW-1133">Transmembrane helix</keyword>
<name>A0A078IJ06_BRANA</name>
<reference evidence="2 3" key="1">
    <citation type="journal article" date="2014" name="Science">
        <title>Plant genetics. Early allopolyploid evolution in the post-Neolithic Brassica napus oilseed genome.</title>
        <authorList>
            <person name="Chalhoub B."/>
            <person name="Denoeud F."/>
            <person name="Liu S."/>
            <person name="Parkin I.A."/>
            <person name="Tang H."/>
            <person name="Wang X."/>
            <person name="Chiquet J."/>
            <person name="Belcram H."/>
            <person name="Tong C."/>
            <person name="Samans B."/>
            <person name="Correa M."/>
            <person name="Da Silva C."/>
            <person name="Just J."/>
            <person name="Falentin C."/>
            <person name="Koh C.S."/>
            <person name="Le Clainche I."/>
            <person name="Bernard M."/>
            <person name="Bento P."/>
            <person name="Noel B."/>
            <person name="Labadie K."/>
            <person name="Alberti A."/>
            <person name="Charles M."/>
            <person name="Arnaud D."/>
            <person name="Guo H."/>
            <person name="Daviaud C."/>
            <person name="Alamery S."/>
            <person name="Jabbari K."/>
            <person name="Zhao M."/>
            <person name="Edger P.P."/>
            <person name="Chelaifa H."/>
            <person name="Tack D."/>
            <person name="Lassalle G."/>
            <person name="Mestiri I."/>
            <person name="Schnel N."/>
            <person name="Le Paslier M.C."/>
            <person name="Fan G."/>
            <person name="Renault V."/>
            <person name="Bayer P.E."/>
            <person name="Golicz A.A."/>
            <person name="Manoli S."/>
            <person name="Lee T.H."/>
            <person name="Thi V.H."/>
            <person name="Chalabi S."/>
            <person name="Hu Q."/>
            <person name="Fan C."/>
            <person name="Tollenaere R."/>
            <person name="Lu Y."/>
            <person name="Battail C."/>
            <person name="Shen J."/>
            <person name="Sidebottom C.H."/>
            <person name="Wang X."/>
            <person name="Canaguier A."/>
            <person name="Chauveau A."/>
            <person name="Berard A."/>
            <person name="Deniot G."/>
            <person name="Guan M."/>
            <person name="Liu Z."/>
            <person name="Sun F."/>
            <person name="Lim Y.P."/>
            <person name="Lyons E."/>
            <person name="Town C.D."/>
            <person name="Bancroft I."/>
            <person name="Wang X."/>
            <person name="Meng J."/>
            <person name="Ma J."/>
            <person name="Pires J.C."/>
            <person name="King G.J."/>
            <person name="Brunel D."/>
            <person name="Delourme R."/>
            <person name="Renard M."/>
            <person name="Aury J.M."/>
            <person name="Adams K.L."/>
            <person name="Batley J."/>
            <person name="Snowdon R.J."/>
            <person name="Tost J."/>
            <person name="Edwards D."/>
            <person name="Zhou Y."/>
            <person name="Hua W."/>
            <person name="Sharpe A.G."/>
            <person name="Paterson A.H."/>
            <person name="Guan C."/>
            <person name="Wincker P."/>
        </authorList>
    </citation>
    <scope>NUCLEOTIDE SEQUENCE [LARGE SCALE GENOMIC DNA]</scope>
    <source>
        <strain evidence="3">cv. Darmor-bzh</strain>
    </source>
</reference>
<sequence>MFAHVESCISFLIVDLKSEIWGWTLFYAAISGLAFGSGYYHLKPDDNGIFYWLVCTNGKIALFLFISFFNVAYASQVQIEVIICVLVDGRVFNDLRLYMTFQLIPCLAIPLITVLLPPKYTHSRLWLLATAAHSVSKINGYIIGGYSLGHLCSALAMLLLTVMLLYRSIRFQRRWLTNYAMTLKDELDGGEEKSLMLLVHVFIFIAHLCSKLRNTPARMMAASEISLYELKPGRCTRTVVTGLL</sequence>
<accession>A0A078IJ06</accession>
<dbReference type="Gramene" id="CDY49917">
    <property type="protein sequence ID" value="CDY49917"/>
    <property type="gene ID" value="GSBRNA2T00094077001"/>
</dbReference>
<proteinExistence type="predicted"/>
<organism evidence="2 3">
    <name type="scientific">Brassica napus</name>
    <name type="common">Rape</name>
    <dbReference type="NCBI Taxonomy" id="3708"/>
    <lineage>
        <taxon>Eukaryota</taxon>
        <taxon>Viridiplantae</taxon>
        <taxon>Streptophyta</taxon>
        <taxon>Embryophyta</taxon>
        <taxon>Tracheophyta</taxon>
        <taxon>Spermatophyta</taxon>
        <taxon>Magnoliopsida</taxon>
        <taxon>eudicotyledons</taxon>
        <taxon>Gunneridae</taxon>
        <taxon>Pentapetalae</taxon>
        <taxon>rosids</taxon>
        <taxon>malvids</taxon>
        <taxon>Brassicales</taxon>
        <taxon>Brassicaceae</taxon>
        <taxon>Brassiceae</taxon>
        <taxon>Brassica</taxon>
    </lineage>
</organism>